<gene>
    <name evidence="5" type="ORF">ACTOB_000343</name>
</gene>
<dbReference type="CDD" id="cd02062">
    <property type="entry name" value="Nitro_FMN_reductase"/>
    <property type="match status" value="1"/>
</dbReference>
<sequence length="213" mass="23416">MEFDEVIRRRRMVRGYDPARPVPPELVDKIVRHGLRAPSAGFSQGWSFLVLTDPDDRKLFWSVTSTGSTPEAGAWLARMSTAPLVIVALSNKSVYLDRYAESDKGWADRDESRWPVPYWDVDTGFAALLMHLTAVNEGLGSCFIGLPADRIDAFRSAFGVPGEFHPVGALTVGYRGTDKRSPSLKRGHRPVDDVVHHGRWASAVTVPQASGGA</sequence>
<dbReference type="SUPFAM" id="SSF55469">
    <property type="entry name" value="FMN-dependent nitroreductase-like"/>
    <property type="match status" value="1"/>
</dbReference>
<dbReference type="InterPro" id="IPR029479">
    <property type="entry name" value="Nitroreductase"/>
</dbReference>
<keyword evidence="2" id="KW-0288">FMN</keyword>
<dbReference type="EMBL" id="CP126980">
    <property type="protein sequence ID" value="WIM96869.1"/>
    <property type="molecule type" value="Genomic_DNA"/>
</dbReference>
<dbReference type="PANTHER" id="PTHR23026">
    <property type="entry name" value="NADPH NITROREDUCTASE"/>
    <property type="match status" value="1"/>
</dbReference>
<dbReference type="RefSeq" id="WP_284918178.1">
    <property type="nucleotide sequence ID" value="NZ_CP126980.1"/>
</dbReference>
<feature type="domain" description="Nitroreductase" evidence="4">
    <location>
        <begin position="7"/>
        <end position="174"/>
    </location>
</feature>
<dbReference type="Pfam" id="PF00881">
    <property type="entry name" value="Nitroreductase"/>
    <property type="match status" value="1"/>
</dbReference>
<dbReference type="InterPro" id="IPR000415">
    <property type="entry name" value="Nitroreductase-like"/>
</dbReference>
<accession>A0ABY8WKJ4</accession>
<dbReference type="PANTHER" id="PTHR23026:SF90">
    <property type="entry name" value="IODOTYROSINE DEIODINASE 1"/>
    <property type="match status" value="1"/>
</dbReference>
<reference evidence="5 6" key="1">
    <citation type="submission" date="2023-06" db="EMBL/GenBank/DDBJ databases">
        <authorList>
            <person name="Yushchuk O."/>
            <person name="Binda E."/>
            <person name="Ruckert-Reed C."/>
            <person name="Fedorenko V."/>
            <person name="Kalinowski J."/>
            <person name="Marinelli F."/>
        </authorList>
    </citation>
    <scope>NUCLEOTIDE SEQUENCE [LARGE SCALE GENOMIC DNA]</scope>
    <source>
        <strain evidence="5 6">NRRL 3884</strain>
    </source>
</reference>
<evidence type="ECO:0000256" key="3">
    <source>
        <dbReference type="ARBA" id="ARBA00023002"/>
    </source>
</evidence>
<proteinExistence type="predicted"/>
<keyword evidence="1" id="KW-0285">Flavoprotein</keyword>
<protein>
    <submittedName>
        <fullName evidence="5">Nitroreductase family protein</fullName>
    </submittedName>
</protein>
<dbReference type="Gene3D" id="3.40.109.10">
    <property type="entry name" value="NADH Oxidase"/>
    <property type="match status" value="1"/>
</dbReference>
<organism evidence="5 6">
    <name type="scientific">Actinoplanes oblitus</name>
    <dbReference type="NCBI Taxonomy" id="3040509"/>
    <lineage>
        <taxon>Bacteria</taxon>
        <taxon>Bacillati</taxon>
        <taxon>Actinomycetota</taxon>
        <taxon>Actinomycetes</taxon>
        <taxon>Micromonosporales</taxon>
        <taxon>Micromonosporaceae</taxon>
        <taxon>Actinoplanes</taxon>
    </lineage>
</organism>
<keyword evidence="6" id="KW-1185">Reference proteome</keyword>
<keyword evidence="3" id="KW-0560">Oxidoreductase</keyword>
<evidence type="ECO:0000313" key="6">
    <source>
        <dbReference type="Proteomes" id="UP001240150"/>
    </source>
</evidence>
<dbReference type="InterPro" id="IPR050627">
    <property type="entry name" value="Nitroreductase/BluB"/>
</dbReference>
<dbReference type="Proteomes" id="UP001240150">
    <property type="component" value="Chromosome"/>
</dbReference>
<evidence type="ECO:0000256" key="2">
    <source>
        <dbReference type="ARBA" id="ARBA00022643"/>
    </source>
</evidence>
<evidence type="ECO:0000259" key="4">
    <source>
        <dbReference type="Pfam" id="PF00881"/>
    </source>
</evidence>
<evidence type="ECO:0000256" key="1">
    <source>
        <dbReference type="ARBA" id="ARBA00022630"/>
    </source>
</evidence>
<name>A0ABY8WKJ4_9ACTN</name>
<evidence type="ECO:0000313" key="5">
    <source>
        <dbReference type="EMBL" id="WIM96869.1"/>
    </source>
</evidence>